<dbReference type="EMBL" id="VSSQ01022249">
    <property type="protein sequence ID" value="MPM68423.1"/>
    <property type="molecule type" value="Genomic_DNA"/>
</dbReference>
<reference evidence="1" key="1">
    <citation type="submission" date="2019-08" db="EMBL/GenBank/DDBJ databases">
        <authorList>
            <person name="Kucharzyk K."/>
            <person name="Murdoch R.W."/>
            <person name="Higgins S."/>
            <person name="Loffler F."/>
        </authorList>
    </citation>
    <scope>NUCLEOTIDE SEQUENCE</scope>
</reference>
<organism evidence="1">
    <name type="scientific">bioreactor metagenome</name>
    <dbReference type="NCBI Taxonomy" id="1076179"/>
    <lineage>
        <taxon>unclassified sequences</taxon>
        <taxon>metagenomes</taxon>
        <taxon>ecological metagenomes</taxon>
    </lineage>
</organism>
<dbReference type="AlphaFoldDB" id="A0A645BZ88"/>
<gene>
    <name evidence="1" type="ORF">SDC9_115355</name>
</gene>
<accession>A0A645BZ88</accession>
<protein>
    <submittedName>
        <fullName evidence="1">Uncharacterized protein</fullName>
    </submittedName>
</protein>
<name>A0A645BZ88_9ZZZZ</name>
<proteinExistence type="predicted"/>
<comment type="caution">
    <text evidence="1">The sequence shown here is derived from an EMBL/GenBank/DDBJ whole genome shotgun (WGS) entry which is preliminary data.</text>
</comment>
<evidence type="ECO:0000313" key="1">
    <source>
        <dbReference type="EMBL" id="MPM68423.1"/>
    </source>
</evidence>
<sequence length="87" mass="9386">MRQLGRLSPLQGAADGFGVLRGGGQLIAVFQLEQPEAPALEAVPVRQPLTHRVHRGAVHLQGQAKPLHAHRLPGGEQDALNGRFQFL</sequence>